<dbReference type="PANTHER" id="PTHR21310">
    <property type="entry name" value="AMINOGLYCOSIDE PHOSPHOTRANSFERASE-RELATED-RELATED"/>
    <property type="match status" value="1"/>
</dbReference>
<dbReference type="InterPro" id="IPR051678">
    <property type="entry name" value="AGP_Transferase"/>
</dbReference>
<dbReference type="GO" id="GO:0016740">
    <property type="term" value="F:transferase activity"/>
    <property type="evidence" value="ECO:0007669"/>
    <property type="project" value="UniProtKB-KW"/>
</dbReference>
<dbReference type="Gene3D" id="3.30.200.150">
    <property type="match status" value="1"/>
</dbReference>
<organism evidence="2 3">
    <name type="scientific">Amniculicola lignicola CBS 123094</name>
    <dbReference type="NCBI Taxonomy" id="1392246"/>
    <lineage>
        <taxon>Eukaryota</taxon>
        <taxon>Fungi</taxon>
        <taxon>Dikarya</taxon>
        <taxon>Ascomycota</taxon>
        <taxon>Pezizomycotina</taxon>
        <taxon>Dothideomycetes</taxon>
        <taxon>Pleosporomycetidae</taxon>
        <taxon>Pleosporales</taxon>
        <taxon>Amniculicolaceae</taxon>
        <taxon>Amniculicola</taxon>
    </lineage>
</organism>
<dbReference type="Gene3D" id="3.90.1200.10">
    <property type="match status" value="1"/>
</dbReference>
<dbReference type="AlphaFoldDB" id="A0A6A5W5B4"/>
<dbReference type="InterPro" id="IPR002575">
    <property type="entry name" value="Aminoglycoside_PTrfase"/>
</dbReference>
<name>A0A6A5W5B4_9PLEO</name>
<dbReference type="Proteomes" id="UP000799779">
    <property type="component" value="Unassembled WGS sequence"/>
</dbReference>
<gene>
    <name evidence="2" type="ORF">P154DRAFT_525838</name>
</gene>
<dbReference type="SUPFAM" id="SSF56112">
    <property type="entry name" value="Protein kinase-like (PK-like)"/>
    <property type="match status" value="1"/>
</dbReference>
<evidence type="ECO:0000313" key="3">
    <source>
        <dbReference type="Proteomes" id="UP000799779"/>
    </source>
</evidence>
<dbReference type="CDD" id="cd05120">
    <property type="entry name" value="APH_ChoK_like"/>
    <property type="match status" value="1"/>
</dbReference>
<dbReference type="InterPro" id="IPR011009">
    <property type="entry name" value="Kinase-like_dom_sf"/>
</dbReference>
<proteinExistence type="predicted"/>
<protein>
    <submittedName>
        <fullName evidence="2">Phosphotransferase enzyme family protein-like protein</fullName>
    </submittedName>
</protein>
<dbReference type="Pfam" id="PF01636">
    <property type="entry name" value="APH"/>
    <property type="match status" value="1"/>
</dbReference>
<dbReference type="OrthoDB" id="2906425at2759"/>
<accession>A0A6A5W5B4</accession>
<evidence type="ECO:0000259" key="1">
    <source>
        <dbReference type="Pfam" id="PF01636"/>
    </source>
</evidence>
<dbReference type="EMBL" id="ML977629">
    <property type="protein sequence ID" value="KAF1996124.1"/>
    <property type="molecule type" value="Genomic_DNA"/>
</dbReference>
<reference evidence="2" key="1">
    <citation type="journal article" date="2020" name="Stud. Mycol.">
        <title>101 Dothideomycetes genomes: a test case for predicting lifestyles and emergence of pathogens.</title>
        <authorList>
            <person name="Haridas S."/>
            <person name="Albert R."/>
            <person name="Binder M."/>
            <person name="Bloem J."/>
            <person name="Labutti K."/>
            <person name="Salamov A."/>
            <person name="Andreopoulos B."/>
            <person name="Baker S."/>
            <person name="Barry K."/>
            <person name="Bills G."/>
            <person name="Bluhm B."/>
            <person name="Cannon C."/>
            <person name="Castanera R."/>
            <person name="Culley D."/>
            <person name="Daum C."/>
            <person name="Ezra D."/>
            <person name="Gonzalez J."/>
            <person name="Henrissat B."/>
            <person name="Kuo A."/>
            <person name="Liang C."/>
            <person name="Lipzen A."/>
            <person name="Lutzoni F."/>
            <person name="Magnuson J."/>
            <person name="Mondo S."/>
            <person name="Nolan M."/>
            <person name="Ohm R."/>
            <person name="Pangilinan J."/>
            <person name="Park H.-J."/>
            <person name="Ramirez L."/>
            <person name="Alfaro M."/>
            <person name="Sun H."/>
            <person name="Tritt A."/>
            <person name="Yoshinaga Y."/>
            <person name="Zwiers L.-H."/>
            <person name="Turgeon B."/>
            <person name="Goodwin S."/>
            <person name="Spatafora J."/>
            <person name="Crous P."/>
            <person name="Grigoriev I."/>
        </authorList>
    </citation>
    <scope>NUCLEOTIDE SEQUENCE</scope>
    <source>
        <strain evidence="2">CBS 123094</strain>
    </source>
</reference>
<keyword evidence="2" id="KW-0808">Transferase</keyword>
<dbReference type="PANTHER" id="PTHR21310:SF58">
    <property type="entry name" value="AMINOGLYCOSIDE PHOSPHOTRANSFERASE DOMAIN-CONTAINING PROTEIN"/>
    <property type="match status" value="1"/>
</dbReference>
<keyword evidence="3" id="KW-1185">Reference proteome</keyword>
<evidence type="ECO:0000313" key="2">
    <source>
        <dbReference type="EMBL" id="KAF1996124.1"/>
    </source>
</evidence>
<sequence>MEERIITAEQLAQAQRFGDFVPVYKVDASTIVKTGDSVRLAEAEAMKLVHQKTTIPVPKVYNAYIDTATGHARIVMEFVQGDVLADVWDKFNGDQKQEVLAQLRGFLSQLREMKGSLIGSVDGTACEDQLFSDEPGAYGPYQDEAAFNEGIVAALKNTQTSGWVDTVSNMVLALKGHEIVMTHGDLCPRNVLVQGTRVTAILDWEMAGYYPAYWEYVKALYRPAWESSWIKDQAIDKILDSYPLELAVLLHANSIGAW</sequence>
<feature type="domain" description="Aminoglycoside phosphotransferase" evidence="1">
    <location>
        <begin position="40"/>
        <end position="232"/>
    </location>
</feature>